<dbReference type="PANTHER" id="PTHR12629:SF0">
    <property type="entry name" value="DIPHOSPHOINOSITOL-POLYPHOSPHATE DIPHOSPHATASE"/>
    <property type="match status" value="1"/>
</dbReference>
<dbReference type="GO" id="GO:0005737">
    <property type="term" value="C:cytoplasm"/>
    <property type="evidence" value="ECO:0007669"/>
    <property type="project" value="TreeGrafter"/>
</dbReference>
<feature type="compositionally biased region" description="Polar residues" evidence="5">
    <location>
        <begin position="179"/>
        <end position="188"/>
    </location>
</feature>
<dbReference type="PANTHER" id="PTHR12629">
    <property type="entry name" value="DIPHOSPHOINOSITOL POLYPHOSPHATE PHOSPHOHYDROLASE"/>
    <property type="match status" value="1"/>
</dbReference>
<name>A0A212LK10_9HYPH</name>
<comment type="cofactor">
    <cofactor evidence="1">
        <name>Mg(2+)</name>
        <dbReference type="ChEBI" id="CHEBI:18420"/>
    </cofactor>
</comment>
<evidence type="ECO:0000256" key="3">
    <source>
        <dbReference type="ARBA" id="ARBA00022801"/>
    </source>
</evidence>
<organism evidence="7">
    <name type="scientific">uncultured Pleomorphomonas sp</name>
    <dbReference type="NCBI Taxonomy" id="442121"/>
    <lineage>
        <taxon>Bacteria</taxon>
        <taxon>Pseudomonadati</taxon>
        <taxon>Pseudomonadota</taxon>
        <taxon>Alphaproteobacteria</taxon>
        <taxon>Hyphomicrobiales</taxon>
        <taxon>Pleomorphomonadaceae</taxon>
        <taxon>Pleomorphomonas</taxon>
        <taxon>environmental samples</taxon>
    </lineage>
</organism>
<dbReference type="SUPFAM" id="SSF55811">
    <property type="entry name" value="Nudix"/>
    <property type="match status" value="1"/>
</dbReference>
<evidence type="ECO:0000256" key="5">
    <source>
        <dbReference type="SAM" id="MobiDB-lite"/>
    </source>
</evidence>
<dbReference type="PROSITE" id="PS51462">
    <property type="entry name" value="NUDIX"/>
    <property type="match status" value="1"/>
</dbReference>
<reference evidence="7" key="1">
    <citation type="submission" date="2016-08" db="EMBL/GenBank/DDBJ databases">
        <authorList>
            <person name="Seilhamer J.J."/>
        </authorList>
    </citation>
    <scope>NUCLEOTIDE SEQUENCE</scope>
    <source>
        <strain evidence="7">86</strain>
    </source>
</reference>
<keyword evidence="3" id="KW-0378">Hydrolase</keyword>
<evidence type="ECO:0000256" key="2">
    <source>
        <dbReference type="ARBA" id="ARBA00022723"/>
    </source>
</evidence>
<dbReference type="InterPro" id="IPR047198">
    <property type="entry name" value="DDP-like_NUDIX"/>
</dbReference>
<sequence length="188" mass="20486">MIKSPKGPAVAKATLEKFRQVAALPYRLTAHGYEVVMITTRDSGRWILPKGWPIKGLKRHESAETEAMEEAGLIGSAEPKPVGRFTYVKQFPKRQEKVLVDVFPLAVEKQLDDWQEKGQREVRFFNPVDAAALVSDAGVGDIILAFFVDLAKRKAAGTLKAPAAENASATSGEPDIDQASPSNNAVDK</sequence>
<dbReference type="CDD" id="cd04666">
    <property type="entry name" value="NUDIX_DIPP2_like_Nudt4"/>
    <property type="match status" value="1"/>
</dbReference>
<evidence type="ECO:0000259" key="6">
    <source>
        <dbReference type="PROSITE" id="PS51462"/>
    </source>
</evidence>
<proteinExistence type="predicted"/>
<evidence type="ECO:0000256" key="4">
    <source>
        <dbReference type="ARBA" id="ARBA00022842"/>
    </source>
</evidence>
<feature type="domain" description="Nudix hydrolase" evidence="6">
    <location>
        <begin position="16"/>
        <end position="147"/>
    </location>
</feature>
<dbReference type="GO" id="GO:0046872">
    <property type="term" value="F:metal ion binding"/>
    <property type="evidence" value="ECO:0007669"/>
    <property type="project" value="UniProtKB-KW"/>
</dbReference>
<gene>
    <name evidence="7" type="ORF">KL86PLE_60200</name>
</gene>
<evidence type="ECO:0000256" key="1">
    <source>
        <dbReference type="ARBA" id="ARBA00001946"/>
    </source>
</evidence>
<evidence type="ECO:0000313" key="7">
    <source>
        <dbReference type="EMBL" id="SCM77885.1"/>
    </source>
</evidence>
<dbReference type="InterPro" id="IPR000086">
    <property type="entry name" value="NUDIX_hydrolase_dom"/>
</dbReference>
<dbReference type="EMBL" id="FMJD01000010">
    <property type="protein sequence ID" value="SCM77885.1"/>
    <property type="molecule type" value="Genomic_DNA"/>
</dbReference>
<dbReference type="AlphaFoldDB" id="A0A212LK10"/>
<accession>A0A212LK10</accession>
<dbReference type="GO" id="GO:0016462">
    <property type="term" value="F:pyrophosphatase activity"/>
    <property type="evidence" value="ECO:0007669"/>
    <property type="project" value="InterPro"/>
</dbReference>
<protein>
    <recommendedName>
        <fullName evidence="6">Nudix hydrolase domain-containing protein</fullName>
    </recommendedName>
</protein>
<keyword evidence="4" id="KW-0460">Magnesium</keyword>
<dbReference type="RefSeq" id="WP_207765740.1">
    <property type="nucleotide sequence ID" value="NZ_LT608334.1"/>
</dbReference>
<feature type="region of interest" description="Disordered" evidence="5">
    <location>
        <begin position="159"/>
        <end position="188"/>
    </location>
</feature>
<keyword evidence="2" id="KW-0479">Metal-binding</keyword>
<dbReference type="Gene3D" id="3.90.79.10">
    <property type="entry name" value="Nucleoside Triphosphate Pyrophosphohydrolase"/>
    <property type="match status" value="1"/>
</dbReference>
<dbReference type="InterPro" id="IPR015797">
    <property type="entry name" value="NUDIX_hydrolase-like_dom_sf"/>
</dbReference>